<comment type="caution">
    <text evidence="1">The sequence shown here is derived from an EMBL/GenBank/DDBJ whole genome shotgun (WGS) entry which is preliminary data.</text>
</comment>
<dbReference type="RefSeq" id="WP_087415853.1">
    <property type="nucleotide sequence ID" value="NZ_NFKL01000026.1"/>
</dbReference>
<sequence length="305" mass="35435">MAKTIKFNLICDEQPIRTIEDLQHNFCIEDVLAYYNNQLLHRWLKVRGYTQELESVSNITSTQPIEIIKNLIQIFNVTGDEAKIEESIYMLQYLQERKELCSLYEQENYNTTHIIEDYQAGYDQLVNKILENPDDVALIKSAIQEIVTNYAWILELNHRSLFYTLQDNSILAIMCLLMNDKCRNYYLPIKKEEDDGTITLDIEKNTDKKTMFRHIQSIIQRTDFSSILGKNLISFSGVTDGYWKDLEPKGKKYMIISIASGDYVRSAGVSGGDLSYADIFEKFVIVDGIDYKSNTETHKLCYMEV</sequence>
<proteinExistence type="predicted"/>
<protein>
    <submittedName>
        <fullName evidence="1">Uncharacterized protein</fullName>
    </submittedName>
</protein>
<name>A0A1Y4LFN6_9FIRM</name>
<gene>
    <name evidence="1" type="ORF">B5F15_14675</name>
</gene>
<accession>A0A1Y4LFN6</accession>
<organism evidence="1 2">
    <name type="scientific">Butyricicoccus pullicaecorum</name>
    <dbReference type="NCBI Taxonomy" id="501571"/>
    <lineage>
        <taxon>Bacteria</taxon>
        <taxon>Bacillati</taxon>
        <taxon>Bacillota</taxon>
        <taxon>Clostridia</taxon>
        <taxon>Eubacteriales</taxon>
        <taxon>Butyricicoccaceae</taxon>
        <taxon>Butyricicoccus</taxon>
    </lineage>
</organism>
<dbReference type="EMBL" id="NFKL01000026">
    <property type="protein sequence ID" value="OUP55517.1"/>
    <property type="molecule type" value="Genomic_DNA"/>
</dbReference>
<evidence type="ECO:0000313" key="2">
    <source>
        <dbReference type="Proteomes" id="UP000195326"/>
    </source>
</evidence>
<dbReference type="AlphaFoldDB" id="A0A1Y4LFN6"/>
<dbReference type="Proteomes" id="UP000195326">
    <property type="component" value="Unassembled WGS sequence"/>
</dbReference>
<evidence type="ECO:0000313" key="1">
    <source>
        <dbReference type="EMBL" id="OUP55517.1"/>
    </source>
</evidence>
<reference evidence="2" key="1">
    <citation type="submission" date="2017-04" db="EMBL/GenBank/DDBJ databases">
        <title>Function of individual gut microbiota members based on whole genome sequencing of pure cultures obtained from chicken caecum.</title>
        <authorList>
            <person name="Medvecky M."/>
            <person name="Cejkova D."/>
            <person name="Polansky O."/>
            <person name="Karasova D."/>
            <person name="Kubasova T."/>
            <person name="Cizek A."/>
            <person name="Rychlik I."/>
        </authorList>
    </citation>
    <scope>NUCLEOTIDE SEQUENCE [LARGE SCALE GENOMIC DNA]</scope>
    <source>
        <strain evidence="2">An179</strain>
    </source>
</reference>